<sequence>MVNPDINPESFNGHDFKRGPEALDVTHHGRDFQYEFLLPPNAAAEECVIHFRGEMTARGTIWDPIREVTAAKEMQNLQNPGLEVSDDMAALRLGANRKQEPYSDRVGEVQRLPGLLFLLEDTPCDIFDHIYRGALFMYPHADVSWGGTDASAAREICLVNFDPIPIDDEERSEGTVNFDPMDDPVHPQWLPAAPPPNERKRQLDGRHPEEGKSITLWTDR</sequence>
<feature type="region of interest" description="Disordered" evidence="1">
    <location>
        <begin position="168"/>
        <end position="220"/>
    </location>
</feature>
<feature type="compositionally biased region" description="Basic and acidic residues" evidence="1">
    <location>
        <begin position="197"/>
        <end position="220"/>
    </location>
</feature>
<protein>
    <submittedName>
        <fullName evidence="2">Uncharacterized protein</fullName>
    </submittedName>
</protein>
<gene>
    <name evidence="2" type="ORF">J7T54_003696</name>
</gene>
<keyword evidence="3" id="KW-1185">Reference proteome</keyword>
<dbReference type="EMBL" id="JAGIXG020000041">
    <property type="protein sequence ID" value="KAI6779774.1"/>
    <property type="molecule type" value="Genomic_DNA"/>
</dbReference>
<dbReference type="OrthoDB" id="5402033at2759"/>
<dbReference type="AlphaFoldDB" id="A0A9P9XYP8"/>
<dbReference type="Proteomes" id="UP001055219">
    <property type="component" value="Unassembled WGS sequence"/>
</dbReference>
<evidence type="ECO:0000313" key="3">
    <source>
        <dbReference type="Proteomes" id="UP001055219"/>
    </source>
</evidence>
<reference evidence="2" key="2">
    <citation type="submission" date="2022-07" db="EMBL/GenBank/DDBJ databases">
        <authorList>
            <person name="Goncalves M.F.M."/>
            <person name="Hilario S."/>
            <person name="Van De Peer Y."/>
            <person name="Esteves A.C."/>
            <person name="Alves A."/>
        </authorList>
    </citation>
    <scope>NUCLEOTIDE SEQUENCE</scope>
    <source>
        <strain evidence="2">MUM 19.33</strain>
    </source>
</reference>
<name>A0A9P9XYP8_9HYPO</name>
<comment type="caution">
    <text evidence="2">The sequence shown here is derived from an EMBL/GenBank/DDBJ whole genome shotgun (WGS) entry which is preliminary data.</text>
</comment>
<evidence type="ECO:0000313" key="2">
    <source>
        <dbReference type="EMBL" id="KAI6779774.1"/>
    </source>
</evidence>
<evidence type="ECO:0000256" key="1">
    <source>
        <dbReference type="SAM" id="MobiDB-lite"/>
    </source>
</evidence>
<organism evidence="2 3">
    <name type="scientific">Emericellopsis cladophorae</name>
    <dbReference type="NCBI Taxonomy" id="2686198"/>
    <lineage>
        <taxon>Eukaryota</taxon>
        <taxon>Fungi</taxon>
        <taxon>Dikarya</taxon>
        <taxon>Ascomycota</taxon>
        <taxon>Pezizomycotina</taxon>
        <taxon>Sordariomycetes</taxon>
        <taxon>Hypocreomycetidae</taxon>
        <taxon>Hypocreales</taxon>
        <taxon>Bionectriaceae</taxon>
        <taxon>Emericellopsis</taxon>
    </lineage>
</organism>
<proteinExistence type="predicted"/>
<reference evidence="2" key="1">
    <citation type="journal article" date="2021" name="J Fungi (Basel)">
        <title>Genomic and Metabolomic Analyses of the Marine Fungus Emericellopsis cladophorae: Insights into Saltwater Adaptability Mechanisms and Its Biosynthetic Potential.</title>
        <authorList>
            <person name="Goncalves M.F.M."/>
            <person name="Hilario S."/>
            <person name="Van de Peer Y."/>
            <person name="Esteves A.C."/>
            <person name="Alves A."/>
        </authorList>
    </citation>
    <scope>NUCLEOTIDE SEQUENCE</scope>
    <source>
        <strain evidence="2">MUM 19.33</strain>
    </source>
</reference>
<dbReference type="RefSeq" id="XP_051360630.1">
    <property type="nucleotide sequence ID" value="XM_051508161.1"/>
</dbReference>
<accession>A0A9P9XYP8</accession>
<dbReference type="GeneID" id="75830193"/>